<reference evidence="9" key="2">
    <citation type="submission" date="2016-09" db="EMBL/GenBank/DDBJ databases">
        <title>Complete Genome Sequence of Brevibacterium linens SMQ-1335.</title>
        <authorList>
            <person name="de Melo A.G."/>
            <person name="Labrie S.J."/>
            <person name="Dumaresq J."/>
            <person name="Roberts R.J."/>
            <person name="Tremblay D.M."/>
            <person name="Moineau S."/>
        </authorList>
    </citation>
    <scope>NUCLEOTIDE SEQUENCE [LARGE SCALE GENOMIC DNA]</scope>
    <source>
        <strain evidence="9">SMQ-1335</strain>
    </source>
</reference>
<evidence type="ECO:0000313" key="15">
    <source>
        <dbReference type="Proteomes" id="UP000283000"/>
    </source>
</evidence>
<feature type="transmembrane region" description="Helical" evidence="1">
    <location>
        <begin position="64"/>
        <end position="92"/>
    </location>
</feature>
<evidence type="ECO:0000313" key="2">
    <source>
        <dbReference type="EMBL" id="AOP54299.1"/>
    </source>
</evidence>
<protein>
    <submittedName>
        <fullName evidence="2">Uncharacterized protein</fullName>
    </submittedName>
</protein>
<dbReference type="EMBL" id="NRHA01000007">
    <property type="protein sequence ID" value="PCC54739.1"/>
    <property type="molecule type" value="Genomic_DNA"/>
</dbReference>
<feature type="transmembrane region" description="Helical" evidence="1">
    <location>
        <begin position="36"/>
        <end position="58"/>
    </location>
</feature>
<dbReference type="EMBL" id="NRGX01000001">
    <property type="protein sequence ID" value="PCC17131.1"/>
    <property type="molecule type" value="Genomic_DNA"/>
</dbReference>
<organism evidence="2 9">
    <name type="scientific">Brevibacterium aurantiacum</name>
    <dbReference type="NCBI Taxonomy" id="273384"/>
    <lineage>
        <taxon>Bacteria</taxon>
        <taxon>Bacillati</taxon>
        <taxon>Actinomycetota</taxon>
        <taxon>Actinomycetes</taxon>
        <taxon>Micrococcales</taxon>
        <taxon>Brevibacteriaceae</taxon>
        <taxon>Brevibacterium</taxon>
    </lineage>
</organism>
<evidence type="ECO:0000313" key="5">
    <source>
        <dbReference type="EMBL" id="PCC50083.1"/>
    </source>
</evidence>
<reference evidence="13 14" key="4">
    <citation type="submission" date="2017-03" db="EMBL/GenBank/DDBJ databases">
        <authorList>
            <person name="Afonso C.L."/>
            <person name="Miller P.J."/>
            <person name="Scott M.A."/>
            <person name="Spackman E."/>
            <person name="Goraichik I."/>
            <person name="Dimitrov K.M."/>
            <person name="Suarez D.L."/>
            <person name="Swayne D.E."/>
        </authorList>
    </citation>
    <scope>NUCLEOTIDE SEQUENCE [LARGE SCALE GENOMIC DNA]</scope>
    <source>
        <strain evidence="8">6</strain>
        <strain evidence="14">6(3)</strain>
        <strain evidence="7">8</strain>
        <strain evidence="13">8(6)</strain>
    </source>
</reference>
<dbReference type="EMBL" id="NRGO01000012">
    <property type="protein sequence ID" value="PCC50083.1"/>
    <property type="molecule type" value="Genomic_DNA"/>
</dbReference>
<dbReference type="PATRIC" id="fig|1703.10.peg.2676"/>
<evidence type="ECO:0000313" key="7">
    <source>
        <dbReference type="EMBL" id="SMX89437.1"/>
    </source>
</evidence>
<name>A0A1D7W5G1_BREAU</name>
<evidence type="ECO:0000313" key="8">
    <source>
        <dbReference type="EMBL" id="SMX92295.1"/>
    </source>
</evidence>
<dbReference type="Proteomes" id="UP000234300">
    <property type="component" value="Unassembled WGS sequence"/>
</dbReference>
<keyword evidence="1" id="KW-1133">Transmembrane helix</keyword>
<reference evidence="3 15" key="6">
    <citation type="submission" date="2019-01" db="EMBL/GenBank/DDBJ databases">
        <title>Comparative genomic analysis of Brevibacterium aurantiacum sheds light on its evolution and its adaptation to smear-ripened cheeses.</title>
        <authorList>
            <person name="Moineau S."/>
        </authorList>
    </citation>
    <scope>NUCLEOTIDE SEQUENCE [LARGE SCALE GENOMIC DNA]</scope>
    <source>
        <strain evidence="3 15">SMQ-1417</strain>
    </source>
</reference>
<evidence type="ECO:0000313" key="14">
    <source>
        <dbReference type="Proteomes" id="UP000234327"/>
    </source>
</evidence>
<evidence type="ECO:0000313" key="4">
    <source>
        <dbReference type="EMBL" id="PCC17131.1"/>
    </source>
</evidence>
<keyword evidence="1" id="KW-0472">Membrane</keyword>
<evidence type="ECO:0000313" key="10">
    <source>
        <dbReference type="Proteomes" id="UP000217720"/>
    </source>
</evidence>
<evidence type="ECO:0000313" key="9">
    <source>
        <dbReference type="Proteomes" id="UP000094793"/>
    </source>
</evidence>
<accession>A0A2A3ZT37</accession>
<evidence type="ECO:0000313" key="3">
    <source>
        <dbReference type="EMBL" id="AZT94075.1"/>
    </source>
</evidence>
<gene>
    <name evidence="8" type="ORF">BAURA63_02749</name>
    <name evidence="7" type="ORF">BAURA86_01927</name>
    <name evidence="2" type="ORF">BLSMQ_2593</name>
    <name evidence="6" type="ORF">CIK59_04315</name>
    <name evidence="5" type="ORF">CIK62_10370</name>
    <name evidence="4" type="ORF">CIK79_01750</name>
    <name evidence="3" type="ORF">CXR23_13725</name>
</gene>
<dbReference type="Proteomes" id="UP000094793">
    <property type="component" value="Chromosome"/>
</dbReference>
<dbReference type="Proteomes" id="UP000234327">
    <property type="component" value="Unassembled WGS sequence"/>
</dbReference>
<dbReference type="eggNOG" id="ENOG5030VSA">
    <property type="taxonomic scope" value="Bacteria"/>
</dbReference>
<accession>A0A2H1JXS0</accession>
<dbReference type="Proteomes" id="UP000218377">
    <property type="component" value="Unassembled WGS sequence"/>
</dbReference>
<dbReference type="Proteomes" id="UP000217720">
    <property type="component" value="Unassembled WGS sequence"/>
</dbReference>
<reference evidence="10 11" key="3">
    <citation type="journal article" date="2017" name="Elife">
        <title>Extensive horizontal gene transfer in cheese-associated bacteria.</title>
        <authorList>
            <person name="Bonham K.S."/>
            <person name="Wolfe B.E."/>
            <person name="Dutton R.J."/>
        </authorList>
    </citation>
    <scope>NUCLEOTIDE SEQUENCE [LARGE SCALE GENOMIC DNA]</scope>
    <source>
        <strain evidence="6 11">738_8</strain>
        <strain evidence="5 10">900_6</strain>
        <strain evidence="4 12">JB5</strain>
    </source>
</reference>
<dbReference type="EMBL" id="FXYZ01000012">
    <property type="protein sequence ID" value="SMX92295.1"/>
    <property type="molecule type" value="Genomic_DNA"/>
</dbReference>
<evidence type="ECO:0000313" key="6">
    <source>
        <dbReference type="EMBL" id="PCC54739.1"/>
    </source>
</evidence>
<dbReference type="Proteomes" id="UP000283000">
    <property type="component" value="Chromosome"/>
</dbReference>
<accession>A0A1D7W5G1</accession>
<reference evidence="3 15" key="5">
    <citation type="submission" date="2017-12" db="EMBL/GenBank/DDBJ databases">
        <authorList>
            <person name="Levesque S."/>
        </authorList>
    </citation>
    <scope>NUCLEOTIDE SEQUENCE [LARGE SCALE GENOMIC DNA]</scope>
    <source>
        <strain evidence="3 15">SMQ-1417</strain>
    </source>
</reference>
<proteinExistence type="predicted"/>
<dbReference type="AlphaFoldDB" id="A0A1D7W5G1"/>
<evidence type="ECO:0000313" key="13">
    <source>
        <dbReference type="Proteomes" id="UP000234300"/>
    </source>
</evidence>
<dbReference type="EMBL" id="CP017150">
    <property type="protein sequence ID" value="AOP54299.1"/>
    <property type="molecule type" value="Genomic_DNA"/>
</dbReference>
<sequence>MTGLSSILQRLEFQGSVTLPGRPSEALSRWRRKRSIAIGISFAAAGAGVVLIIIGAIVRDVGFWSLSIIVGALLGVLGLFVGVILVGVGLLWRERIASEKLPVRLDAVGISLRGIGHIPWRDLRAPERRYVPVKNDIGGRCTVMPLTQRAQARVRMQPGDWQLRVGPRPYLSFDQPFLLLPGVQGLSEDEVVRLFHHVWSTFSTGYQR</sequence>
<dbReference type="EMBL" id="CP025330">
    <property type="protein sequence ID" value="AZT94075.1"/>
    <property type="molecule type" value="Genomic_DNA"/>
</dbReference>
<dbReference type="OrthoDB" id="4965522at2"/>
<reference evidence="2" key="1">
    <citation type="submission" date="2016-09" db="EMBL/GenBank/DDBJ databases">
        <title>Complete Genome Sequence of Brevibacterium aurantiacum SMQ-1335.</title>
        <authorList>
            <person name="de Melo A.G."/>
            <person name="Labrie S.J."/>
            <person name="Dumaresq J."/>
            <person name="Roberts R.J."/>
            <person name="Tremblay D.M."/>
            <person name="Moineau S."/>
        </authorList>
    </citation>
    <scope>NUCLEOTIDE SEQUENCE</scope>
    <source>
        <strain evidence="2">SMQ-1335</strain>
    </source>
</reference>
<keyword evidence="1" id="KW-0812">Transmembrane</keyword>
<evidence type="ECO:0000313" key="12">
    <source>
        <dbReference type="Proteomes" id="UP000218377"/>
    </source>
</evidence>
<dbReference type="EMBL" id="FXZI01000006">
    <property type="protein sequence ID" value="SMX89437.1"/>
    <property type="molecule type" value="Genomic_DNA"/>
</dbReference>
<dbReference type="Proteomes" id="UP000217881">
    <property type="component" value="Unassembled WGS sequence"/>
</dbReference>
<evidence type="ECO:0000313" key="11">
    <source>
        <dbReference type="Proteomes" id="UP000217881"/>
    </source>
</evidence>
<dbReference type="KEGG" id="blin:BLSMQ_2593"/>
<evidence type="ECO:0000256" key="1">
    <source>
        <dbReference type="SAM" id="Phobius"/>
    </source>
</evidence>